<feature type="domain" description="Histidine kinase" evidence="5">
    <location>
        <begin position="488"/>
        <end position="734"/>
    </location>
</feature>
<keyword evidence="4" id="KW-0812">Transmembrane</keyword>
<dbReference type="InterPro" id="IPR003594">
    <property type="entry name" value="HATPase_dom"/>
</dbReference>
<name>A0A7K1SQ08_9BACT</name>
<dbReference type="SMART" id="SM00388">
    <property type="entry name" value="HisKA"/>
    <property type="match status" value="1"/>
</dbReference>
<dbReference type="EMBL" id="WPIN01000028">
    <property type="protein sequence ID" value="MVM35892.1"/>
    <property type="molecule type" value="Genomic_DNA"/>
</dbReference>
<feature type="transmembrane region" description="Helical" evidence="4">
    <location>
        <begin position="193"/>
        <end position="219"/>
    </location>
</feature>
<dbReference type="Proteomes" id="UP000436006">
    <property type="component" value="Unassembled WGS sequence"/>
</dbReference>
<feature type="transmembrane region" description="Helical" evidence="4">
    <location>
        <begin position="299"/>
        <end position="318"/>
    </location>
</feature>
<dbReference type="InterPro" id="IPR036097">
    <property type="entry name" value="HisK_dim/P_sf"/>
</dbReference>
<dbReference type="GO" id="GO:0000155">
    <property type="term" value="F:phosphorelay sensor kinase activity"/>
    <property type="evidence" value="ECO:0007669"/>
    <property type="project" value="InterPro"/>
</dbReference>
<dbReference type="SMART" id="SM00387">
    <property type="entry name" value="HATPase_c"/>
    <property type="match status" value="1"/>
</dbReference>
<dbReference type="Gene3D" id="2.60.120.260">
    <property type="entry name" value="Galactose-binding domain-like"/>
    <property type="match status" value="1"/>
</dbReference>
<evidence type="ECO:0000313" key="7">
    <source>
        <dbReference type="Proteomes" id="UP000436006"/>
    </source>
</evidence>
<dbReference type="InterPro" id="IPR003661">
    <property type="entry name" value="HisK_dim/P_dom"/>
</dbReference>
<dbReference type="InterPro" id="IPR036890">
    <property type="entry name" value="HATPase_C_sf"/>
</dbReference>
<dbReference type="Gene3D" id="3.30.565.10">
    <property type="entry name" value="Histidine kinase-like ATPase, C-terminal domain"/>
    <property type="match status" value="1"/>
</dbReference>
<reference evidence="6 7" key="1">
    <citation type="submission" date="2019-12" db="EMBL/GenBank/DDBJ databases">
        <title>Spirosoma sp. HMF4905 genome sequencing and assembly.</title>
        <authorList>
            <person name="Kang H."/>
            <person name="Cha I."/>
            <person name="Kim H."/>
            <person name="Joh K."/>
        </authorList>
    </citation>
    <scope>NUCLEOTIDE SEQUENCE [LARGE SCALE GENOMIC DNA]</scope>
    <source>
        <strain evidence="6 7">HMF4905</strain>
    </source>
</reference>
<evidence type="ECO:0000313" key="6">
    <source>
        <dbReference type="EMBL" id="MVM35892.1"/>
    </source>
</evidence>
<dbReference type="SUPFAM" id="SSF49785">
    <property type="entry name" value="Galactose-binding domain-like"/>
    <property type="match status" value="1"/>
</dbReference>
<feature type="transmembrane region" description="Helical" evidence="4">
    <location>
        <begin position="226"/>
        <end position="243"/>
    </location>
</feature>
<keyword evidence="6" id="KW-0808">Transferase</keyword>
<gene>
    <name evidence="6" type="ORF">GO755_38115</name>
</gene>
<dbReference type="PANTHER" id="PTHR43065:SF42">
    <property type="entry name" value="TWO-COMPONENT SENSOR PPRA"/>
    <property type="match status" value="1"/>
</dbReference>
<dbReference type="PRINTS" id="PR00344">
    <property type="entry name" value="BCTRLSENSOR"/>
</dbReference>
<accession>A0A7K1SQ08</accession>
<dbReference type="AlphaFoldDB" id="A0A7K1SQ08"/>
<keyword evidence="4" id="KW-0472">Membrane</keyword>
<dbReference type="Gene3D" id="1.10.287.130">
    <property type="match status" value="1"/>
</dbReference>
<keyword evidence="6" id="KW-0418">Kinase</keyword>
<evidence type="ECO:0000256" key="3">
    <source>
        <dbReference type="ARBA" id="ARBA00022553"/>
    </source>
</evidence>
<dbReference type="SUPFAM" id="SSF47384">
    <property type="entry name" value="Homodimeric domain of signal transducing histidine kinase"/>
    <property type="match status" value="1"/>
</dbReference>
<protein>
    <recommendedName>
        <fullName evidence="2">histidine kinase</fullName>
        <ecNumber evidence="2">2.7.13.3</ecNumber>
    </recommendedName>
</protein>
<keyword evidence="3" id="KW-0597">Phosphoprotein</keyword>
<dbReference type="Pfam" id="PF02518">
    <property type="entry name" value="HATPase_c"/>
    <property type="match status" value="1"/>
</dbReference>
<feature type="transmembrane region" description="Helical" evidence="4">
    <location>
        <begin position="356"/>
        <end position="377"/>
    </location>
</feature>
<dbReference type="EC" id="2.7.13.3" evidence="2"/>
<keyword evidence="7" id="KW-1185">Reference proteome</keyword>
<dbReference type="CDD" id="cd00082">
    <property type="entry name" value="HisKA"/>
    <property type="match status" value="1"/>
</dbReference>
<dbReference type="InterPro" id="IPR005467">
    <property type="entry name" value="His_kinase_dom"/>
</dbReference>
<dbReference type="InterPro" id="IPR004358">
    <property type="entry name" value="Sig_transdc_His_kin-like_C"/>
</dbReference>
<feature type="transmembrane region" description="Helical" evidence="4">
    <location>
        <begin position="263"/>
        <end position="287"/>
    </location>
</feature>
<keyword evidence="4" id="KW-1133">Transmembrane helix</keyword>
<evidence type="ECO:0000256" key="4">
    <source>
        <dbReference type="SAM" id="Phobius"/>
    </source>
</evidence>
<feature type="transmembrane region" description="Helical" evidence="4">
    <location>
        <begin position="389"/>
        <end position="407"/>
    </location>
</feature>
<evidence type="ECO:0000259" key="5">
    <source>
        <dbReference type="PROSITE" id="PS50109"/>
    </source>
</evidence>
<dbReference type="PANTHER" id="PTHR43065">
    <property type="entry name" value="SENSOR HISTIDINE KINASE"/>
    <property type="match status" value="1"/>
</dbReference>
<proteinExistence type="predicted"/>
<dbReference type="RefSeq" id="WP_157590692.1">
    <property type="nucleotide sequence ID" value="NZ_WPIN01000028.1"/>
</dbReference>
<dbReference type="InterPro" id="IPR008979">
    <property type="entry name" value="Galactose-bd-like_sf"/>
</dbReference>
<comment type="caution">
    <text evidence="6">The sequence shown here is derived from an EMBL/GenBank/DDBJ whole genome shotgun (WGS) entry which is preliminary data.</text>
</comment>
<dbReference type="PROSITE" id="PS50109">
    <property type="entry name" value="HIS_KIN"/>
    <property type="match status" value="1"/>
</dbReference>
<evidence type="ECO:0000256" key="2">
    <source>
        <dbReference type="ARBA" id="ARBA00012438"/>
    </source>
</evidence>
<organism evidence="6 7">
    <name type="scientific">Spirosoma arboris</name>
    <dbReference type="NCBI Taxonomy" id="2682092"/>
    <lineage>
        <taxon>Bacteria</taxon>
        <taxon>Pseudomonadati</taxon>
        <taxon>Bacteroidota</taxon>
        <taxon>Cytophagia</taxon>
        <taxon>Cytophagales</taxon>
        <taxon>Cytophagaceae</taxon>
        <taxon>Spirosoma</taxon>
    </lineage>
</organism>
<evidence type="ECO:0000256" key="1">
    <source>
        <dbReference type="ARBA" id="ARBA00000085"/>
    </source>
</evidence>
<sequence length="734" mass="82138">MPRLSFSGLLTALFLWLPLYQSWAQAVLRIDSLPISGVVLDKAWKWHLGDNPDWAKPDFDDARWDTINPTQDVLALDKLPRKGIGWLRIRLHVPPKWRKQKVGMRIDQAGAIDFFLNGKLEFQNGKISPRNDIDLGNLYHFSQTIDFDADSVQVVAIRYAFSRDKLPIDRFDYAFLYLELRPTEVGEKIESQLLVGIIIEFVLFGIFLVLGLLQLLLYAVSTEQRAARSLGLFLVTQSIVHLINGSLNGSDVFFFKLFGITNVLVAIDSGYIGFIIAIAISSVYYLLGIYQYFEQPRKTLFFVAASISLLTIPTALFVDGPIGFLPQYVLAIVIPWLEILRIGFISLKQKKTGAKLFTPAHGITLVVFIGWTTTIFLPSISSFLATNVQSLFTISFLGLALTISLLLSQERAAINKLLRKQLLDLETLSRKTIAQEQEKQQILTTQNERLEQHLRTTELNQSLTDLKATQAQLIQKEKLASLGELTAGIAHEIQNPLNFVNNFSEVSTELIDELKEGPFLKLPDSEKDYAEEILGDLTSNLQKINHHGGRASSIVKGMLEHSRTESGEKRPTDLNVLADEYLKIAYHGLKAKNKDFNCELVTDFDPALEPVEVAPQEIGRVLLNLYNNAFYAVAERGARSKEQGIVYQPAVRVTTQRSESGMEIRVKDNGTGISDVVKAKIFQPFFTTKPTGEGTGLGLSLSYDIITKGHSGMLTVESTSGEGTEFSIQLPYIY</sequence>
<dbReference type="SUPFAM" id="SSF55874">
    <property type="entry name" value="ATPase domain of HSP90 chaperone/DNA topoisomerase II/histidine kinase"/>
    <property type="match status" value="1"/>
</dbReference>
<comment type="catalytic activity">
    <reaction evidence="1">
        <text>ATP + protein L-histidine = ADP + protein N-phospho-L-histidine.</text>
        <dbReference type="EC" id="2.7.13.3"/>
    </reaction>
</comment>
<feature type="transmembrane region" description="Helical" evidence="4">
    <location>
        <begin position="324"/>
        <end position="344"/>
    </location>
</feature>